<feature type="signal peptide" evidence="1">
    <location>
        <begin position="1"/>
        <end position="21"/>
    </location>
</feature>
<dbReference type="Gene3D" id="3.10.450.50">
    <property type="match status" value="1"/>
</dbReference>
<evidence type="ECO:0000259" key="2">
    <source>
        <dbReference type="Pfam" id="PF14534"/>
    </source>
</evidence>
<organism evidence="3 4">
    <name type="scientific">Sediminibacterium ginsengisoli</name>
    <dbReference type="NCBI Taxonomy" id="413434"/>
    <lineage>
        <taxon>Bacteria</taxon>
        <taxon>Pseudomonadati</taxon>
        <taxon>Bacteroidota</taxon>
        <taxon>Chitinophagia</taxon>
        <taxon>Chitinophagales</taxon>
        <taxon>Chitinophagaceae</taxon>
        <taxon>Sediminibacterium</taxon>
    </lineage>
</organism>
<dbReference type="RefSeq" id="WP_078829734.1">
    <property type="nucleotide sequence ID" value="NZ_FUWH01000001.1"/>
</dbReference>
<dbReference type="STRING" id="413434.SAMN04488132_101390"/>
<gene>
    <name evidence="3" type="ORF">SAMN04488132_101390</name>
</gene>
<sequence length="154" mass="17428">MNKILLTLCISFTLTTTHSSAQDATKNELYKTIAHMDSVMFDAFNRQDLETLKLVFASNLEFYNDGGGLSGYEETISNFKKMFEANKTSGLRRELLPGTLEVYPVPGFGAIEVGKHKFIHTENGKEEVGLLKFIQTWRYENGKWQATRVISLGH</sequence>
<dbReference type="OrthoDB" id="1357763at2"/>
<accession>A0A1T4K1R1</accession>
<dbReference type="AlphaFoldDB" id="A0A1T4K1R1"/>
<dbReference type="EMBL" id="FUWH01000001">
    <property type="protein sequence ID" value="SJZ36309.1"/>
    <property type="molecule type" value="Genomic_DNA"/>
</dbReference>
<evidence type="ECO:0000313" key="4">
    <source>
        <dbReference type="Proteomes" id="UP000190888"/>
    </source>
</evidence>
<name>A0A1T4K1R1_9BACT</name>
<dbReference type="Pfam" id="PF14534">
    <property type="entry name" value="DUF4440"/>
    <property type="match status" value="1"/>
</dbReference>
<feature type="domain" description="DUF4440" evidence="2">
    <location>
        <begin position="34"/>
        <end position="145"/>
    </location>
</feature>
<feature type="chain" id="PRO_5012549507" description="DUF4440 domain-containing protein" evidence="1">
    <location>
        <begin position="22"/>
        <end position="154"/>
    </location>
</feature>
<reference evidence="3 4" key="1">
    <citation type="submission" date="2017-02" db="EMBL/GenBank/DDBJ databases">
        <authorList>
            <person name="Peterson S.W."/>
        </authorList>
    </citation>
    <scope>NUCLEOTIDE SEQUENCE [LARGE SCALE GENOMIC DNA]</scope>
    <source>
        <strain evidence="3 4">DSM 22335</strain>
    </source>
</reference>
<dbReference type="InterPro" id="IPR027843">
    <property type="entry name" value="DUF4440"/>
</dbReference>
<evidence type="ECO:0000256" key="1">
    <source>
        <dbReference type="SAM" id="SignalP"/>
    </source>
</evidence>
<dbReference type="InterPro" id="IPR032710">
    <property type="entry name" value="NTF2-like_dom_sf"/>
</dbReference>
<protein>
    <recommendedName>
        <fullName evidence="2">DUF4440 domain-containing protein</fullName>
    </recommendedName>
</protein>
<dbReference type="Proteomes" id="UP000190888">
    <property type="component" value="Unassembled WGS sequence"/>
</dbReference>
<keyword evidence="1" id="KW-0732">Signal</keyword>
<proteinExistence type="predicted"/>
<dbReference type="SUPFAM" id="SSF54427">
    <property type="entry name" value="NTF2-like"/>
    <property type="match status" value="1"/>
</dbReference>
<evidence type="ECO:0000313" key="3">
    <source>
        <dbReference type="EMBL" id="SJZ36309.1"/>
    </source>
</evidence>
<keyword evidence="4" id="KW-1185">Reference proteome</keyword>